<reference evidence="2 3" key="1">
    <citation type="submission" date="2022-12" db="EMBL/GenBank/DDBJ databases">
        <title>Chromosome-level genome assembly of true bugs.</title>
        <authorList>
            <person name="Ma L."/>
            <person name="Li H."/>
        </authorList>
    </citation>
    <scope>NUCLEOTIDE SEQUENCE [LARGE SCALE GENOMIC DNA]</scope>
    <source>
        <strain evidence="2">Lab_2022b</strain>
    </source>
</reference>
<evidence type="ECO:0000256" key="1">
    <source>
        <dbReference type="SAM" id="Phobius"/>
    </source>
</evidence>
<dbReference type="Proteomes" id="UP001461498">
    <property type="component" value="Unassembled WGS sequence"/>
</dbReference>
<keyword evidence="3" id="KW-1185">Reference proteome</keyword>
<evidence type="ECO:0000313" key="3">
    <source>
        <dbReference type="Proteomes" id="UP001461498"/>
    </source>
</evidence>
<accession>A0AAW1DLP5</accession>
<feature type="transmembrane region" description="Helical" evidence="1">
    <location>
        <begin position="31"/>
        <end position="52"/>
    </location>
</feature>
<dbReference type="AlphaFoldDB" id="A0AAW1DLP5"/>
<gene>
    <name evidence="2" type="ORF">O3M35_006710</name>
</gene>
<organism evidence="2 3">
    <name type="scientific">Rhynocoris fuscipes</name>
    <dbReference type="NCBI Taxonomy" id="488301"/>
    <lineage>
        <taxon>Eukaryota</taxon>
        <taxon>Metazoa</taxon>
        <taxon>Ecdysozoa</taxon>
        <taxon>Arthropoda</taxon>
        <taxon>Hexapoda</taxon>
        <taxon>Insecta</taxon>
        <taxon>Pterygota</taxon>
        <taxon>Neoptera</taxon>
        <taxon>Paraneoptera</taxon>
        <taxon>Hemiptera</taxon>
        <taxon>Heteroptera</taxon>
        <taxon>Panheteroptera</taxon>
        <taxon>Cimicomorpha</taxon>
        <taxon>Reduviidae</taxon>
        <taxon>Harpactorinae</taxon>
        <taxon>Harpactorini</taxon>
        <taxon>Rhynocoris</taxon>
    </lineage>
</organism>
<keyword evidence="1" id="KW-1133">Transmembrane helix</keyword>
<keyword evidence="1" id="KW-0472">Membrane</keyword>
<evidence type="ECO:0000313" key="2">
    <source>
        <dbReference type="EMBL" id="KAK9509379.1"/>
    </source>
</evidence>
<dbReference type="EMBL" id="JAPXFL010000003">
    <property type="protein sequence ID" value="KAK9509379.1"/>
    <property type="molecule type" value="Genomic_DNA"/>
</dbReference>
<name>A0AAW1DLP5_9HEMI</name>
<comment type="caution">
    <text evidence="2">The sequence shown here is derived from an EMBL/GenBank/DDBJ whole genome shotgun (WGS) entry which is preliminary data.</text>
</comment>
<sequence length="58" mass="6362">MKIISGESQNGMHKRTVYEHNRVAMCSQKRALIVATVVLSILFTISLIIAYAGPQSGK</sequence>
<proteinExistence type="predicted"/>
<keyword evidence="1" id="KW-0812">Transmembrane</keyword>
<protein>
    <submittedName>
        <fullName evidence="2">Uncharacterized protein</fullName>
    </submittedName>
</protein>